<dbReference type="Proteomes" id="UP000198854">
    <property type="component" value="Unassembled WGS sequence"/>
</dbReference>
<evidence type="ECO:0000256" key="1">
    <source>
        <dbReference type="SAM" id="Phobius"/>
    </source>
</evidence>
<keyword evidence="1" id="KW-1133">Transmembrane helix</keyword>
<dbReference type="NCBIfam" id="TIGR02532">
    <property type="entry name" value="IV_pilin_GFxxxE"/>
    <property type="match status" value="1"/>
</dbReference>
<feature type="transmembrane region" description="Helical" evidence="1">
    <location>
        <begin position="20"/>
        <end position="44"/>
    </location>
</feature>
<dbReference type="RefSeq" id="WP_143015578.1">
    <property type="nucleotide sequence ID" value="NZ_FNDD01000001.1"/>
</dbReference>
<dbReference type="PROSITE" id="PS00409">
    <property type="entry name" value="PROKAR_NTER_METHYL"/>
    <property type="match status" value="1"/>
</dbReference>
<evidence type="ECO:0000313" key="2">
    <source>
        <dbReference type="EMBL" id="SDG68264.1"/>
    </source>
</evidence>
<gene>
    <name evidence="2" type="ORF">SAMN04488136_101254</name>
</gene>
<organism evidence="2 3">
    <name type="scientific">Vibrio xiamenensis</name>
    <dbReference type="NCBI Taxonomy" id="861298"/>
    <lineage>
        <taxon>Bacteria</taxon>
        <taxon>Pseudomonadati</taxon>
        <taxon>Pseudomonadota</taxon>
        <taxon>Gammaproteobacteria</taxon>
        <taxon>Vibrionales</taxon>
        <taxon>Vibrionaceae</taxon>
        <taxon>Vibrio</taxon>
    </lineage>
</organism>
<reference evidence="2 3" key="1">
    <citation type="submission" date="2016-10" db="EMBL/GenBank/DDBJ databases">
        <authorList>
            <person name="de Groot N.N."/>
        </authorList>
    </citation>
    <scope>NUCLEOTIDE SEQUENCE [LARGE SCALE GENOMIC DNA]</scope>
    <source>
        <strain evidence="2 3">CGMCC 1.10228</strain>
    </source>
</reference>
<evidence type="ECO:0000313" key="3">
    <source>
        <dbReference type="Proteomes" id="UP000198854"/>
    </source>
</evidence>
<dbReference type="OrthoDB" id="5829918at2"/>
<keyword evidence="1" id="KW-0812">Transmembrane</keyword>
<dbReference type="Pfam" id="PF07963">
    <property type="entry name" value="N_methyl"/>
    <property type="match status" value="1"/>
</dbReference>
<accession>A0A1G7W8E5</accession>
<dbReference type="InterPro" id="IPR012902">
    <property type="entry name" value="N_methyl_site"/>
</dbReference>
<name>A0A1G7W8E5_9VIBR</name>
<dbReference type="STRING" id="861298.SAMN04488136_101254"/>
<protein>
    <submittedName>
        <fullName evidence="2">Type IV pilus assembly protein PilV</fullName>
    </submittedName>
</protein>
<dbReference type="AlphaFoldDB" id="A0A1G7W8E5"/>
<keyword evidence="3" id="KW-1185">Reference proteome</keyword>
<dbReference type="EMBL" id="FNDD01000001">
    <property type="protein sequence ID" value="SDG68264.1"/>
    <property type="molecule type" value="Genomic_DNA"/>
</dbReference>
<proteinExistence type="predicted"/>
<keyword evidence="1" id="KW-0472">Membrane</keyword>
<sequence>MPNRQGNFHFRDRSHCRNPVRAGGFSLVEVLIAMLLIAISGLAMMRMQTELTKRAEFAEHSQAALRVMDAKLKWFTSRGASTALSSISVADFASDVRDGQDATHPVYKLSWSVPTIALSGSLKVIEMEAWWQDRHGAQQHISAQTLLSQFSEFEP</sequence>